<protein>
    <submittedName>
        <fullName evidence="1">Porin</fullName>
    </submittedName>
</protein>
<accession>A0A172QW09</accession>
<dbReference type="Proteomes" id="UP000076929">
    <property type="component" value="Chromosome"/>
</dbReference>
<proteinExistence type="predicted"/>
<reference evidence="1 2" key="1">
    <citation type="submission" date="2016-05" db="EMBL/GenBank/DDBJ databases">
        <title>Complete genome sequence of Corynebacterium crudilactis, a new Corynebacterium species isolated from raw cow's milk.</title>
        <authorList>
            <person name="Christian R."/>
            <person name="Zimmermann J."/>
            <person name="Lipski A."/>
            <person name="Kalinowski J."/>
        </authorList>
    </citation>
    <scope>NUCLEOTIDE SEQUENCE [LARGE SCALE GENOMIC DNA]</scope>
    <source>
        <strain evidence="1 2">JZ16</strain>
    </source>
</reference>
<dbReference type="RefSeq" id="WP_066568219.1">
    <property type="nucleotide sequence ID" value="NZ_CP015622.1"/>
</dbReference>
<sequence>MDKIYEVLGEVAFLSGDGIFGYGFEFLKASGSWAEAVSKLLGLL</sequence>
<dbReference type="AlphaFoldDB" id="A0A172QW09"/>
<evidence type="ECO:0000313" key="2">
    <source>
        <dbReference type="Proteomes" id="UP000076929"/>
    </source>
</evidence>
<keyword evidence="2" id="KW-1185">Reference proteome</keyword>
<gene>
    <name evidence="1" type="ORF">ccrud_12250</name>
</gene>
<organism evidence="1 2">
    <name type="scientific">Corynebacterium crudilactis</name>
    <dbReference type="NCBI Taxonomy" id="1652495"/>
    <lineage>
        <taxon>Bacteria</taxon>
        <taxon>Bacillati</taxon>
        <taxon>Actinomycetota</taxon>
        <taxon>Actinomycetes</taxon>
        <taxon>Mycobacteriales</taxon>
        <taxon>Corynebacteriaceae</taxon>
        <taxon>Corynebacterium</taxon>
    </lineage>
</organism>
<dbReference type="EMBL" id="CP015622">
    <property type="protein sequence ID" value="ANE04892.1"/>
    <property type="molecule type" value="Genomic_DNA"/>
</dbReference>
<evidence type="ECO:0000313" key="1">
    <source>
        <dbReference type="EMBL" id="ANE04892.1"/>
    </source>
</evidence>
<dbReference type="KEGG" id="ccjz:ccrud_12250"/>
<name>A0A172QW09_9CORY</name>